<proteinExistence type="predicted"/>
<gene>
    <name evidence="1" type="ORF">CQA63_08850</name>
</gene>
<comment type="caution">
    <text evidence="1">The sequence shown here is derived from an EMBL/GenBank/DDBJ whole genome shotgun (WGS) entry which is preliminary data.</text>
</comment>
<evidence type="ECO:0000313" key="1">
    <source>
        <dbReference type="EMBL" id="RDU58896.1"/>
    </source>
</evidence>
<accession>A0A3D8I1N4</accession>
<dbReference type="EMBL" id="NXLR01000027">
    <property type="protein sequence ID" value="RDU58896.1"/>
    <property type="molecule type" value="Genomic_DNA"/>
</dbReference>
<reference evidence="1 2" key="1">
    <citation type="submission" date="2018-04" db="EMBL/GenBank/DDBJ databases">
        <title>Novel Campyloabacter and Helicobacter Species and Strains.</title>
        <authorList>
            <person name="Mannion A.J."/>
            <person name="Shen Z."/>
            <person name="Fox J.G."/>
        </authorList>
    </citation>
    <scope>NUCLEOTIDE SEQUENCE [LARGE SCALE GENOMIC DNA]</scope>
    <source>
        <strain evidence="1 2">MIT 98-6070</strain>
    </source>
</reference>
<dbReference type="AlphaFoldDB" id="A0A3D8I1N4"/>
<organism evidence="1 2">
    <name type="scientific">Helicobacter marmotae</name>
    <dbReference type="NCBI Taxonomy" id="152490"/>
    <lineage>
        <taxon>Bacteria</taxon>
        <taxon>Pseudomonadati</taxon>
        <taxon>Campylobacterota</taxon>
        <taxon>Epsilonproteobacteria</taxon>
        <taxon>Campylobacterales</taxon>
        <taxon>Helicobacteraceae</taxon>
        <taxon>Helicobacter</taxon>
    </lineage>
</organism>
<protein>
    <submittedName>
        <fullName evidence="1">Uncharacterized protein</fullName>
    </submittedName>
</protein>
<name>A0A3D8I1N4_9HELI</name>
<dbReference type="Proteomes" id="UP000256599">
    <property type="component" value="Unassembled WGS sequence"/>
</dbReference>
<evidence type="ECO:0000313" key="2">
    <source>
        <dbReference type="Proteomes" id="UP000256599"/>
    </source>
</evidence>
<dbReference type="RefSeq" id="WP_104700387.1">
    <property type="nucleotide sequence ID" value="NZ_FZPP01000028.1"/>
</dbReference>
<keyword evidence="2" id="KW-1185">Reference proteome</keyword>
<dbReference type="OrthoDB" id="5326503at2"/>
<sequence length="73" mass="8518">MRYKLMMCGFSAMCEDMQEVRDRLKVIPIERAKLESYGCYVFDLHTAETYPIVPSQRGWIIQNQKGETLPDAD</sequence>